<evidence type="ECO:0000313" key="11">
    <source>
        <dbReference type="Proteomes" id="UP001208570"/>
    </source>
</evidence>
<dbReference type="PANTHER" id="PTHR11129">
    <property type="entry name" value="PROTEIN FARNESYLTRANSFERASE ALPHA SUBUNIT/RAB GERANYLGERANYL TRANSFERASE ALPHA SUBUNIT"/>
    <property type="match status" value="1"/>
</dbReference>
<dbReference type="Gene3D" id="2.60.40.1130">
    <property type="entry name" value="Rab geranylgeranyltransferase alpha-subunit, insert domain"/>
    <property type="match status" value="1"/>
</dbReference>
<dbReference type="GO" id="GO:0097354">
    <property type="term" value="P:prenylation"/>
    <property type="evidence" value="ECO:0007669"/>
    <property type="project" value="UniProtKB-UniRule"/>
</dbReference>
<dbReference type="SUPFAM" id="SSF48439">
    <property type="entry name" value="Protein prenylyltransferase"/>
    <property type="match status" value="1"/>
</dbReference>
<dbReference type="GO" id="GO:0004663">
    <property type="term" value="F:Rab geranylgeranyltransferase activity"/>
    <property type="evidence" value="ECO:0007669"/>
    <property type="project" value="UniProtKB-UniRule"/>
</dbReference>
<dbReference type="Gene3D" id="1.25.40.120">
    <property type="entry name" value="Protein prenylyltransferase"/>
    <property type="match status" value="1"/>
</dbReference>
<organism evidence="10 11">
    <name type="scientific">Paralvinella palmiformis</name>
    <dbReference type="NCBI Taxonomy" id="53620"/>
    <lineage>
        <taxon>Eukaryota</taxon>
        <taxon>Metazoa</taxon>
        <taxon>Spiralia</taxon>
        <taxon>Lophotrochozoa</taxon>
        <taxon>Annelida</taxon>
        <taxon>Polychaeta</taxon>
        <taxon>Sedentaria</taxon>
        <taxon>Canalipalpata</taxon>
        <taxon>Terebellida</taxon>
        <taxon>Terebelliformia</taxon>
        <taxon>Alvinellidae</taxon>
        <taxon>Paralvinella</taxon>
    </lineage>
</organism>
<comment type="similarity">
    <text evidence="1 9">Belongs to the protein prenyltransferase subunit alpha family.</text>
</comment>
<accession>A0AAD9JBS4</accession>
<dbReference type="AlphaFoldDB" id="A0AAD9JBS4"/>
<dbReference type="EC" id="2.5.1.60" evidence="2 9"/>
<evidence type="ECO:0000256" key="1">
    <source>
        <dbReference type="ARBA" id="ARBA00006734"/>
    </source>
</evidence>
<sequence>MQQNDEFDNEGLKVTAELLSANPDFYTLWNYRRKTFLHIKDTVAAEELQTTMLNELSFLEQCLKINPKSYGTWHHRGWVLENMPEPDWKNELRLCNKFLEFDERNFHCWDYRRLVVKEANITPEEELQFTTNKIESNFSNYSSWHYRSKLLPLVYGDNSQPTGMKEEQLISECMLVQNAFFTDPSDQSAWFYHRWLLGRVTRPLRLESILICRPQGIVVVGLSHATELERTTKIHLAVGETMLSPKWRTANGESCSTVWICDTDVLSNNNATMKITVELQTSDPPQTVELAADESRVHWLRSYLPGTRFRHEISAAANDVLTQELTTLQQLHDLEPENKWVLLTVISLMRALDPLSHENETFDYINKLIEVDPMRTSYYLDLKSKFIIENALESRPPNATTVDLSNKGLTTLVHADAMVSMETVNLSHNSLQCLPDLGYLQGVRVLNLDGNKLSTCKAFYCLSSLEELSICDNMIKHCVTELLLLKTVSDISTTEDLGALKSCTRLTRLHLKGNPVCEKKSDIVDFLMSLEKKC</sequence>
<evidence type="ECO:0000256" key="3">
    <source>
        <dbReference type="ARBA" id="ARBA00014772"/>
    </source>
</evidence>
<reference evidence="10" key="1">
    <citation type="journal article" date="2023" name="Mol. Biol. Evol.">
        <title>Third-Generation Sequencing Reveals the Adaptive Role of the Epigenome in Three Deep-Sea Polychaetes.</title>
        <authorList>
            <person name="Perez M."/>
            <person name="Aroh O."/>
            <person name="Sun Y."/>
            <person name="Lan Y."/>
            <person name="Juniper S.K."/>
            <person name="Young C.R."/>
            <person name="Angers B."/>
            <person name="Qian P.Y."/>
        </authorList>
    </citation>
    <scope>NUCLEOTIDE SEQUENCE</scope>
    <source>
        <strain evidence="10">P08H-3</strain>
    </source>
</reference>
<dbReference type="InterPro" id="IPR002088">
    <property type="entry name" value="Prenyl_trans_a"/>
</dbReference>
<evidence type="ECO:0000256" key="2">
    <source>
        <dbReference type="ARBA" id="ARBA00012656"/>
    </source>
</evidence>
<keyword evidence="11" id="KW-1185">Reference proteome</keyword>
<keyword evidence="4 9" id="KW-0637">Prenyltransferase</keyword>
<dbReference type="GO" id="GO:0005968">
    <property type="term" value="C:Rab-protein geranylgeranyltransferase complex"/>
    <property type="evidence" value="ECO:0007669"/>
    <property type="project" value="TreeGrafter"/>
</dbReference>
<evidence type="ECO:0000256" key="6">
    <source>
        <dbReference type="ARBA" id="ARBA00022737"/>
    </source>
</evidence>
<comment type="catalytic activity">
    <reaction evidence="8 9">
        <text>geranylgeranyl diphosphate + L-cysteinyl-[protein] = S-geranylgeranyl-L-cysteinyl-[protein] + diphosphate</text>
        <dbReference type="Rhea" id="RHEA:21240"/>
        <dbReference type="Rhea" id="RHEA-COMP:10131"/>
        <dbReference type="Rhea" id="RHEA-COMP:11537"/>
        <dbReference type="ChEBI" id="CHEBI:29950"/>
        <dbReference type="ChEBI" id="CHEBI:33019"/>
        <dbReference type="ChEBI" id="CHEBI:57533"/>
        <dbReference type="ChEBI" id="CHEBI:86021"/>
        <dbReference type="EC" id="2.5.1.60"/>
    </reaction>
</comment>
<dbReference type="Proteomes" id="UP001208570">
    <property type="component" value="Unassembled WGS sequence"/>
</dbReference>
<dbReference type="PROSITE" id="PS51450">
    <property type="entry name" value="LRR"/>
    <property type="match status" value="1"/>
</dbReference>
<name>A0AAD9JBS4_9ANNE</name>
<evidence type="ECO:0000256" key="9">
    <source>
        <dbReference type="RuleBase" id="RU367120"/>
    </source>
</evidence>
<dbReference type="FunFam" id="1.25.40.120:FF:000035">
    <property type="entry name" value="Geranylgeranyl transferase type-2 subunit alpha"/>
    <property type="match status" value="1"/>
</dbReference>
<dbReference type="SUPFAM" id="SSF52075">
    <property type="entry name" value="Outer arm dynein light chain 1"/>
    <property type="match status" value="1"/>
</dbReference>
<proteinExistence type="inferred from homology"/>
<dbReference type="PANTHER" id="PTHR11129:SF2">
    <property type="entry name" value="GERANYLGERANYL TRANSFERASE TYPE-2 SUBUNIT ALPHA"/>
    <property type="match status" value="1"/>
</dbReference>
<keyword evidence="5 9" id="KW-0808">Transferase</keyword>
<evidence type="ECO:0000256" key="5">
    <source>
        <dbReference type="ARBA" id="ARBA00022679"/>
    </source>
</evidence>
<evidence type="ECO:0000313" key="10">
    <source>
        <dbReference type="EMBL" id="KAK2149676.1"/>
    </source>
</evidence>
<dbReference type="Gene3D" id="3.80.10.10">
    <property type="entry name" value="Ribonuclease Inhibitor"/>
    <property type="match status" value="1"/>
</dbReference>
<protein>
    <recommendedName>
        <fullName evidence="3 9">Geranylgeranyl transferase type-2 subunit alpha</fullName>
        <ecNumber evidence="2 9">2.5.1.60</ecNumber>
    </recommendedName>
    <alternativeName>
        <fullName evidence="7 9">Geranylgeranyl transferase type II subunit alpha</fullName>
    </alternativeName>
</protein>
<dbReference type="Pfam" id="PF01239">
    <property type="entry name" value="PPTA"/>
    <property type="match status" value="5"/>
</dbReference>
<dbReference type="InterPro" id="IPR032675">
    <property type="entry name" value="LRR_dom_sf"/>
</dbReference>
<evidence type="ECO:0000256" key="4">
    <source>
        <dbReference type="ARBA" id="ARBA00022602"/>
    </source>
</evidence>
<dbReference type="InterPro" id="IPR001611">
    <property type="entry name" value="Leu-rich_rpt"/>
</dbReference>
<keyword evidence="6" id="KW-0677">Repeat</keyword>
<dbReference type="PROSITE" id="PS51147">
    <property type="entry name" value="PFTA"/>
    <property type="match status" value="5"/>
</dbReference>
<dbReference type="EMBL" id="JAODUP010000442">
    <property type="protein sequence ID" value="KAK2149676.1"/>
    <property type="molecule type" value="Genomic_DNA"/>
</dbReference>
<evidence type="ECO:0000256" key="7">
    <source>
        <dbReference type="ARBA" id="ARBA00031267"/>
    </source>
</evidence>
<gene>
    <name evidence="10" type="ORF">LSH36_442g02059</name>
</gene>
<evidence type="ECO:0000256" key="8">
    <source>
        <dbReference type="ARBA" id="ARBA00047658"/>
    </source>
</evidence>
<comment type="caution">
    <text evidence="10">The sequence shown here is derived from an EMBL/GenBank/DDBJ whole genome shotgun (WGS) entry which is preliminary data.</text>
</comment>
<comment type="function">
    <text evidence="9">Catalyzes the transfer of a geranyl-geranyl moiety from geranyl-geranyl pyrophosphate to cysteines occuring in specific C-terminal amino acid sequences.</text>
</comment>